<organism evidence="2 3">
    <name type="scientific">Caballeronia calidae</name>
    <dbReference type="NCBI Taxonomy" id="1777139"/>
    <lineage>
        <taxon>Bacteria</taxon>
        <taxon>Pseudomonadati</taxon>
        <taxon>Pseudomonadota</taxon>
        <taxon>Betaproteobacteria</taxon>
        <taxon>Burkholderiales</taxon>
        <taxon>Burkholderiaceae</taxon>
        <taxon>Caballeronia</taxon>
    </lineage>
</organism>
<dbReference type="Proteomes" id="UP000071859">
    <property type="component" value="Unassembled WGS sequence"/>
</dbReference>
<feature type="compositionally biased region" description="Basic and acidic residues" evidence="1">
    <location>
        <begin position="158"/>
        <end position="176"/>
    </location>
</feature>
<keyword evidence="3" id="KW-1185">Reference proteome</keyword>
<name>A0A158D224_9BURK</name>
<evidence type="ECO:0000313" key="2">
    <source>
        <dbReference type="EMBL" id="SAK88390.1"/>
    </source>
</evidence>
<proteinExistence type="predicted"/>
<accession>A0A158D224</accession>
<comment type="caution">
    <text evidence="2">The sequence shown here is derived from an EMBL/GenBank/DDBJ whole genome shotgun (WGS) entry which is preliminary data.</text>
</comment>
<dbReference type="EMBL" id="FCOX02000026">
    <property type="protein sequence ID" value="SAK88390.1"/>
    <property type="molecule type" value="Genomic_DNA"/>
</dbReference>
<evidence type="ECO:0000256" key="1">
    <source>
        <dbReference type="SAM" id="MobiDB-lite"/>
    </source>
</evidence>
<evidence type="ECO:0000313" key="3">
    <source>
        <dbReference type="Proteomes" id="UP000071859"/>
    </source>
</evidence>
<sequence>MSHLRASKWTYHADTEHGVSADILIASGGVITLSDPGGKPQRLYFGRSRVDAPESGTFPPITLPLMVLPDGLRHSMSRPLFAAKAKSTLPVADTRVDGIVASVSTAVAGGSDSLIDPAQLLSRGAGRAEKKPAPPLAADATKAAGDETASLAATESDAIEKRPLVNEASNEEKDAASEPASATVLMTDAFFGGELSLSALRGGAIFVDARMGLFPGTAVSAMLLGINASEMMMGLASSETFWMAERAIAQARAVLLMRDATVGLHVDPHLGMLLGYAN</sequence>
<feature type="region of interest" description="Disordered" evidence="1">
    <location>
        <begin position="125"/>
        <end position="179"/>
    </location>
</feature>
<gene>
    <name evidence="2" type="ORF">AWB78_04612</name>
</gene>
<reference evidence="2" key="1">
    <citation type="submission" date="2016-01" db="EMBL/GenBank/DDBJ databases">
        <authorList>
            <person name="Peeters C."/>
        </authorList>
    </citation>
    <scope>NUCLEOTIDE SEQUENCE</scope>
    <source>
        <strain evidence="2">LMG 29321</strain>
    </source>
</reference>
<dbReference type="AlphaFoldDB" id="A0A158D224"/>
<feature type="compositionally biased region" description="Low complexity" evidence="1">
    <location>
        <begin position="136"/>
        <end position="149"/>
    </location>
</feature>
<protein>
    <submittedName>
        <fullName evidence="2">Uncharacterized protein</fullName>
    </submittedName>
</protein>